<accession>A0A6A5EBC0</accession>
<feature type="region of interest" description="Disordered" evidence="1">
    <location>
        <begin position="995"/>
        <end position="1083"/>
    </location>
</feature>
<feature type="domain" description="RAD51 interacting motif" evidence="2">
    <location>
        <begin position="1118"/>
        <end position="1146"/>
    </location>
</feature>
<proteinExistence type="predicted"/>
<evidence type="ECO:0000259" key="2">
    <source>
        <dbReference type="Pfam" id="PF15696"/>
    </source>
</evidence>
<gene>
    <name evidence="3" type="ORF">PFLUV_G00210430</name>
</gene>
<feature type="region of interest" description="Disordered" evidence="1">
    <location>
        <begin position="126"/>
        <end position="189"/>
    </location>
</feature>
<evidence type="ECO:0000313" key="3">
    <source>
        <dbReference type="EMBL" id="KAF1376335.1"/>
    </source>
</evidence>
<dbReference type="Pfam" id="PF15696">
    <property type="entry name" value="RAD51_interact"/>
    <property type="match status" value="1"/>
</dbReference>
<comment type="caution">
    <text evidence="3">The sequence shown here is derived from an EMBL/GenBank/DDBJ whole genome shotgun (WGS) entry which is preliminary data.</text>
</comment>
<feature type="compositionally biased region" description="Polar residues" evidence="1">
    <location>
        <begin position="10"/>
        <end position="19"/>
    </location>
</feature>
<keyword evidence="4" id="KW-1185">Reference proteome</keyword>
<dbReference type="OrthoDB" id="9934401at2759"/>
<feature type="region of interest" description="Disordered" evidence="1">
    <location>
        <begin position="923"/>
        <end position="967"/>
    </location>
</feature>
<evidence type="ECO:0000313" key="4">
    <source>
        <dbReference type="Proteomes" id="UP000465112"/>
    </source>
</evidence>
<reference evidence="3 4" key="1">
    <citation type="submission" date="2019-06" db="EMBL/GenBank/DDBJ databases">
        <title>A chromosome-scale genome assembly of the European perch, Perca fluviatilis.</title>
        <authorList>
            <person name="Roques C."/>
            <person name="Zahm M."/>
            <person name="Cabau C."/>
            <person name="Klopp C."/>
            <person name="Bouchez O."/>
            <person name="Donnadieu C."/>
            <person name="Kuhl H."/>
            <person name="Gislard M."/>
            <person name="Guendouz S."/>
            <person name="Journot L."/>
            <person name="Haffray P."/>
            <person name="Bestin A."/>
            <person name="Morvezen R."/>
            <person name="Feron R."/>
            <person name="Wen M."/>
            <person name="Jouanno E."/>
            <person name="Herpin A."/>
            <person name="Schartl M."/>
            <person name="Postlethwait J."/>
            <person name="Schaerlinger B."/>
            <person name="Chardard D."/>
            <person name="Lecocq T."/>
            <person name="Poncet C."/>
            <person name="Jaffrelo L."/>
            <person name="Lampietro C."/>
            <person name="Guiguen Y."/>
        </authorList>
    </citation>
    <scope>NUCLEOTIDE SEQUENCE [LARGE SCALE GENOMIC DNA]</scope>
    <source>
        <tissue evidence="3">Blood</tissue>
    </source>
</reference>
<feature type="region of interest" description="Disordered" evidence="1">
    <location>
        <begin position="836"/>
        <end position="856"/>
    </location>
</feature>
<feature type="compositionally biased region" description="Basic and acidic residues" evidence="1">
    <location>
        <begin position="536"/>
        <end position="555"/>
    </location>
</feature>
<sequence length="1152" mass="126888">MDEITREDVSPQTEGELTSPSPPKRPKTDCTMTNNPSGKIWFDFPELFTFRKTTGSPSSTSTLQKSAGQVCIADCGDIEDEKRHEQPEDPRLLVTAITRLTTSHTEDAHTGSSKVCMIAAERCFNPPVRDEQPPVTETDKLSPYPAGDAGGALAESDNPNDPSSHPDCKRLGKSLEDEAPGGCSHHAGNDEDWRQVQYRVSPIQKFTLSSSDEGVRCQSDCSYEDALRDTGFCNTLSQSAEVEESNQKRDEHGFSENILFSKEGEEGNRLISFNKYADCESLYSTPEEQPSEILAEGVKNEEKILELQICGNGNVAVSDGETKGQVNENGTSENSIPSAAECAEGSIVSYDVVLARNIATESVSIEADNFCGEREHAGKMIAKARSETADHTTETPMPPRISQEPAEGDNDACHFSVFDPAIWSETDKKAEEKPCNSESVAGVKLFPSVKVCEMEAPLSLCFDAQLSQEFSAPKHTGQLNYHSRRCEDEKDLWQSYTEPKACTITTNETHKTGNEGSCLWKSSPSSSPCLPAKPPAGDEKQESHDTLRHQLKAQDHSGSPPVSPGHLKTQEVEYVQTEKPEREGMTSFEEQLRTGVHVKSENSSGLEGKLLQQHEKYIEELSEMITDDCFGDWTEEIISTYDNTLTHINEESGNWKNIECVSDHPYSVASTMEGTTEEKDRKEEASVEETDGDVHGNSEILVKSEDDHQQQSQQNGDMTEECIGECAEGKMSESSHKLTLVSQRGHENKLRCFADAQHRAETFMGEQKEDLSAFTSPPTSDAVVPGPHELPRTPNADNNPTAPHCNDPFSPVPSGYAFSDRAPGGFDTFEKIQLSLDDDDDDDDDDDASLSNSPLLTSLPGQLYYFMPESNEHDEVTEEEEEEMERFECQTENMAKGLTRSATSCNDLPTFTSAADVIALGSPEQQPNCESSYNSSECFQDDFNPQSMSSPIPPRSDSPASDVNGSPKFEMKKQFDMVLKELHLFFDISISGLASDGKASSPEQSSDVTAALEGDTSNGKEHLSSPELGPHRDTSSDDADEDCSLEMCGGDPVVSCSSGSGDGEQEVPLGSHLCQETSMYTPEKRIEPQEMEQKRKMWSPSFACQPFLELLSHRQPEPPRRLEPLKTCSRPIRVGLSKRAKTKHLHHLHSYK</sequence>
<evidence type="ECO:0000256" key="1">
    <source>
        <dbReference type="SAM" id="MobiDB-lite"/>
    </source>
</evidence>
<dbReference type="InterPro" id="IPR031419">
    <property type="entry name" value="RAD51_interact"/>
</dbReference>
<feature type="compositionally biased region" description="Basic and acidic residues" evidence="1">
    <location>
        <begin position="1018"/>
        <end position="1035"/>
    </location>
</feature>
<protein>
    <recommendedName>
        <fullName evidence="2">RAD51 interacting motif domain-containing protein</fullName>
    </recommendedName>
</protein>
<name>A0A6A5EBC0_PERFL</name>
<dbReference type="PANTHER" id="PTHR39229:SF1">
    <property type="entry name" value="RAD51-ASSOCIATED PROTEIN 2"/>
    <property type="match status" value="1"/>
</dbReference>
<feature type="compositionally biased region" description="Low complexity" evidence="1">
    <location>
        <begin position="517"/>
        <end position="530"/>
    </location>
</feature>
<dbReference type="InterPro" id="IPR053355">
    <property type="entry name" value="RAD51-associated"/>
</dbReference>
<feature type="region of interest" description="Disordered" evidence="1">
    <location>
        <begin position="670"/>
        <end position="697"/>
    </location>
</feature>
<feature type="region of interest" description="Disordered" evidence="1">
    <location>
        <begin position="768"/>
        <end position="807"/>
    </location>
</feature>
<feature type="compositionally biased region" description="Basic and acidic residues" evidence="1">
    <location>
        <begin position="128"/>
        <end position="140"/>
    </location>
</feature>
<dbReference type="GO" id="GO:0032991">
    <property type="term" value="C:protein-containing complex"/>
    <property type="evidence" value="ECO:0007669"/>
    <property type="project" value="TreeGrafter"/>
</dbReference>
<feature type="region of interest" description="Disordered" evidence="1">
    <location>
        <begin position="507"/>
        <end position="566"/>
    </location>
</feature>
<dbReference type="Proteomes" id="UP000465112">
    <property type="component" value="Unassembled WGS sequence"/>
</dbReference>
<feature type="region of interest" description="Disordered" evidence="1">
    <location>
        <begin position="1"/>
        <end position="36"/>
    </location>
</feature>
<feature type="compositionally biased region" description="Basic and acidic residues" evidence="1">
    <location>
        <begin position="164"/>
        <end position="176"/>
    </location>
</feature>
<feature type="compositionally biased region" description="Polar residues" evidence="1">
    <location>
        <begin position="923"/>
        <end position="950"/>
    </location>
</feature>
<dbReference type="EMBL" id="VHII01000018">
    <property type="protein sequence ID" value="KAF1376335.1"/>
    <property type="molecule type" value="Genomic_DNA"/>
</dbReference>
<dbReference type="PANTHER" id="PTHR39229">
    <property type="entry name" value="MCG1037962"/>
    <property type="match status" value="1"/>
</dbReference>
<feature type="compositionally biased region" description="Basic and acidic residues" evidence="1">
    <location>
        <begin position="676"/>
        <end position="685"/>
    </location>
</feature>
<dbReference type="AlphaFoldDB" id="A0A6A5EBC0"/>
<organism evidence="3 4">
    <name type="scientific">Perca fluviatilis</name>
    <name type="common">European perch</name>
    <dbReference type="NCBI Taxonomy" id="8168"/>
    <lineage>
        <taxon>Eukaryota</taxon>
        <taxon>Metazoa</taxon>
        <taxon>Chordata</taxon>
        <taxon>Craniata</taxon>
        <taxon>Vertebrata</taxon>
        <taxon>Euteleostomi</taxon>
        <taxon>Actinopterygii</taxon>
        <taxon>Neopterygii</taxon>
        <taxon>Teleostei</taxon>
        <taxon>Neoteleostei</taxon>
        <taxon>Acanthomorphata</taxon>
        <taxon>Eupercaria</taxon>
        <taxon>Perciformes</taxon>
        <taxon>Percoidei</taxon>
        <taxon>Percidae</taxon>
        <taxon>Percinae</taxon>
        <taxon>Perca</taxon>
    </lineage>
</organism>
<feature type="compositionally biased region" description="Acidic residues" evidence="1">
    <location>
        <begin position="836"/>
        <end position="848"/>
    </location>
</feature>